<accession>A0A0E9VXZ1</accession>
<dbReference type="AlphaFoldDB" id="A0A0E9VXZ1"/>
<dbReference type="EMBL" id="GBXM01025568">
    <property type="protein sequence ID" value="JAH83009.1"/>
    <property type="molecule type" value="Transcribed_RNA"/>
</dbReference>
<protein>
    <submittedName>
        <fullName evidence="1">Uncharacterized protein</fullName>
    </submittedName>
</protein>
<organism evidence="1">
    <name type="scientific">Anguilla anguilla</name>
    <name type="common">European freshwater eel</name>
    <name type="synonym">Muraena anguilla</name>
    <dbReference type="NCBI Taxonomy" id="7936"/>
    <lineage>
        <taxon>Eukaryota</taxon>
        <taxon>Metazoa</taxon>
        <taxon>Chordata</taxon>
        <taxon>Craniata</taxon>
        <taxon>Vertebrata</taxon>
        <taxon>Euteleostomi</taxon>
        <taxon>Actinopterygii</taxon>
        <taxon>Neopterygii</taxon>
        <taxon>Teleostei</taxon>
        <taxon>Anguilliformes</taxon>
        <taxon>Anguillidae</taxon>
        <taxon>Anguilla</taxon>
    </lineage>
</organism>
<evidence type="ECO:0000313" key="1">
    <source>
        <dbReference type="EMBL" id="JAH83009.1"/>
    </source>
</evidence>
<reference evidence="1" key="2">
    <citation type="journal article" date="2015" name="Fish Shellfish Immunol.">
        <title>Early steps in the European eel (Anguilla anguilla)-Vibrio vulnificus interaction in the gills: Role of the RtxA13 toxin.</title>
        <authorList>
            <person name="Callol A."/>
            <person name="Pajuelo D."/>
            <person name="Ebbesson L."/>
            <person name="Teles M."/>
            <person name="MacKenzie S."/>
            <person name="Amaro C."/>
        </authorList>
    </citation>
    <scope>NUCLEOTIDE SEQUENCE</scope>
</reference>
<reference evidence="1" key="1">
    <citation type="submission" date="2014-11" db="EMBL/GenBank/DDBJ databases">
        <authorList>
            <person name="Amaro Gonzalez C."/>
        </authorList>
    </citation>
    <scope>NUCLEOTIDE SEQUENCE</scope>
</reference>
<proteinExistence type="predicted"/>
<name>A0A0E9VXZ1_ANGAN</name>
<sequence length="32" mass="3719">MAIFVTQNFIDQLITLINCLCWLLRVCIGCLF</sequence>